<keyword evidence="2" id="KW-0812">Transmembrane</keyword>
<protein>
    <submittedName>
        <fullName evidence="3">Unannotated protein</fullName>
    </submittedName>
</protein>
<sequence length="271" mass="26582">MTEEPTEITPAAQPAGNRRKKLIASAVAVIAVAGGGAAIAATQLDSPSAKSSRIVADAAGQLGVTPTKLTDALKTAYENEIAAELKAGQITQAKADALKAQIEAGNVPLAGALSDGRGMHDGMGMRGGFGHGGPGGHLTAAATYLGVKEADLLTQLQGGKSLADVAKTEGKTVDGLVAALVDSEKTELDAAVKAGNLTQTQEDQITANLKTRVTDEVNGVRHTGGPGGFDGPGGFGGPRGFGGHDDGDGPGGAGGGTIAPSDTLSGVGGNA</sequence>
<name>A0A6J6NYZ8_9ZZZZ</name>
<accession>A0A6J6NYZ8</accession>
<dbReference type="EMBL" id="CAEZXP010000001">
    <property type="protein sequence ID" value="CAB4689868.1"/>
    <property type="molecule type" value="Genomic_DNA"/>
</dbReference>
<keyword evidence="2" id="KW-1133">Transmembrane helix</keyword>
<reference evidence="3" key="1">
    <citation type="submission" date="2020-05" db="EMBL/GenBank/DDBJ databases">
        <authorList>
            <person name="Chiriac C."/>
            <person name="Salcher M."/>
            <person name="Ghai R."/>
            <person name="Kavagutti S V."/>
        </authorList>
    </citation>
    <scope>NUCLEOTIDE SEQUENCE</scope>
</reference>
<evidence type="ECO:0000256" key="1">
    <source>
        <dbReference type="SAM" id="MobiDB-lite"/>
    </source>
</evidence>
<keyword evidence="2" id="KW-0472">Membrane</keyword>
<feature type="region of interest" description="Disordered" evidence="1">
    <location>
        <begin position="219"/>
        <end position="271"/>
    </location>
</feature>
<feature type="transmembrane region" description="Helical" evidence="2">
    <location>
        <begin position="22"/>
        <end position="44"/>
    </location>
</feature>
<evidence type="ECO:0000313" key="3">
    <source>
        <dbReference type="EMBL" id="CAB4689868.1"/>
    </source>
</evidence>
<organism evidence="3">
    <name type="scientific">freshwater metagenome</name>
    <dbReference type="NCBI Taxonomy" id="449393"/>
    <lineage>
        <taxon>unclassified sequences</taxon>
        <taxon>metagenomes</taxon>
        <taxon>ecological metagenomes</taxon>
    </lineage>
</organism>
<gene>
    <name evidence="3" type="ORF">UFOPK2399_00629</name>
</gene>
<proteinExistence type="predicted"/>
<evidence type="ECO:0000256" key="2">
    <source>
        <dbReference type="SAM" id="Phobius"/>
    </source>
</evidence>
<dbReference type="AlphaFoldDB" id="A0A6J6NYZ8"/>
<feature type="compositionally biased region" description="Gly residues" evidence="1">
    <location>
        <begin position="222"/>
        <end position="241"/>
    </location>
</feature>